<accession>A0A9Q0R8A7</accession>
<dbReference type="PANTHER" id="PTHR22957">
    <property type="entry name" value="TBC1 DOMAIN FAMILY MEMBER GTPASE-ACTIVATING PROTEIN"/>
    <property type="match status" value="1"/>
</dbReference>
<sequence>MSRSYSCGNIYDYDCGTSCGWKIIHVSNWEEIDESQLKETMDFLNLTNKEKKQEICEILYLFAKTNPEIGYYQAMSQILIPIYHLFSTDLDLDFKRNATQDSFFCFSNLINEIKKDLKLFQKKIKIEKNPILFNVDRLIRFYDLELSNHFRKLSITPQIYSLGWISLLFTGTFKISTVFRIWEIFFGKEERFKFLPFICASIPIMIRDFLLKENEYGIMELLQKFKMIDTKQLIELSIKIFENYEESKKQKKKKSFWK</sequence>
<comment type="caution">
    <text evidence="2">The sequence shown here is derived from an EMBL/GenBank/DDBJ whole genome shotgun (WGS) entry which is preliminary data.</text>
</comment>
<dbReference type="SMART" id="SM00164">
    <property type="entry name" value="TBC"/>
    <property type="match status" value="1"/>
</dbReference>
<dbReference type="PROSITE" id="PS50086">
    <property type="entry name" value="TBC_RABGAP"/>
    <property type="match status" value="1"/>
</dbReference>
<dbReference type="Pfam" id="PF00566">
    <property type="entry name" value="RabGAP-TBC"/>
    <property type="match status" value="1"/>
</dbReference>
<dbReference type="InterPro" id="IPR035969">
    <property type="entry name" value="Rab-GAP_TBC_sf"/>
</dbReference>
<dbReference type="Proteomes" id="UP001149090">
    <property type="component" value="Unassembled WGS sequence"/>
</dbReference>
<proteinExistence type="predicted"/>
<dbReference type="InterPro" id="IPR000195">
    <property type="entry name" value="Rab-GAP-TBC_dom"/>
</dbReference>
<evidence type="ECO:0000313" key="2">
    <source>
        <dbReference type="EMBL" id="KAJ5070481.1"/>
    </source>
</evidence>
<dbReference type="OrthoDB" id="10263206at2759"/>
<keyword evidence="3" id="KW-1185">Reference proteome</keyword>
<name>A0A9Q0R8A7_ANAIG</name>
<evidence type="ECO:0000259" key="1">
    <source>
        <dbReference type="PROSITE" id="PS50086"/>
    </source>
</evidence>
<dbReference type="SUPFAM" id="SSF47923">
    <property type="entry name" value="Ypt/Rab-GAP domain of gyp1p"/>
    <property type="match status" value="2"/>
</dbReference>
<dbReference type="Gene3D" id="1.10.472.80">
    <property type="entry name" value="Ypt/Rab-GAP domain of gyp1p, domain 3"/>
    <property type="match status" value="1"/>
</dbReference>
<dbReference type="GO" id="GO:0006886">
    <property type="term" value="P:intracellular protein transport"/>
    <property type="evidence" value="ECO:0007669"/>
    <property type="project" value="TreeGrafter"/>
</dbReference>
<dbReference type="Gene3D" id="1.10.8.270">
    <property type="entry name" value="putative rabgap domain of human tbc1 domain family member 14 like domains"/>
    <property type="match status" value="1"/>
</dbReference>
<feature type="domain" description="Rab-GAP TBC" evidence="1">
    <location>
        <begin position="1"/>
        <end position="189"/>
    </location>
</feature>
<evidence type="ECO:0000313" key="3">
    <source>
        <dbReference type="Proteomes" id="UP001149090"/>
    </source>
</evidence>
<dbReference type="AlphaFoldDB" id="A0A9Q0R8A7"/>
<organism evidence="2 3">
    <name type="scientific">Anaeramoeba ignava</name>
    <name type="common">Anaerobic marine amoeba</name>
    <dbReference type="NCBI Taxonomy" id="1746090"/>
    <lineage>
        <taxon>Eukaryota</taxon>
        <taxon>Metamonada</taxon>
        <taxon>Anaeramoebidae</taxon>
        <taxon>Anaeramoeba</taxon>
    </lineage>
</organism>
<dbReference type="GO" id="GO:0005096">
    <property type="term" value="F:GTPase activator activity"/>
    <property type="evidence" value="ECO:0007669"/>
    <property type="project" value="TreeGrafter"/>
</dbReference>
<dbReference type="EMBL" id="JAPDFW010000095">
    <property type="protein sequence ID" value="KAJ5070481.1"/>
    <property type="molecule type" value="Genomic_DNA"/>
</dbReference>
<reference evidence="2" key="1">
    <citation type="submission" date="2022-10" db="EMBL/GenBank/DDBJ databases">
        <title>Novel sulphate-reducing endosymbionts in the free-living metamonad Anaeramoeba.</title>
        <authorList>
            <person name="Jerlstrom-Hultqvist J."/>
            <person name="Cepicka I."/>
            <person name="Gallot-Lavallee L."/>
            <person name="Salas-Leiva D."/>
            <person name="Curtis B.A."/>
            <person name="Zahonova K."/>
            <person name="Pipaliya S."/>
            <person name="Dacks J."/>
            <person name="Roger A.J."/>
        </authorList>
    </citation>
    <scope>NUCLEOTIDE SEQUENCE</scope>
    <source>
        <strain evidence="2">BMAN</strain>
    </source>
</reference>
<protein>
    <submittedName>
        <fullName evidence="2">Tbc1 domain family member 13</fullName>
    </submittedName>
</protein>
<dbReference type="PANTHER" id="PTHR22957:SF27">
    <property type="entry name" value="TBC1 DOMAIN FAMILY MEMBER 13"/>
    <property type="match status" value="1"/>
</dbReference>
<gene>
    <name evidence="2" type="ORF">M0811_10953</name>
</gene>